<dbReference type="EMBL" id="AP025516">
    <property type="protein sequence ID" value="BDD86865.1"/>
    <property type="molecule type" value="Genomic_DNA"/>
</dbReference>
<evidence type="ECO:0000259" key="5">
    <source>
        <dbReference type="Pfam" id="PF13458"/>
    </source>
</evidence>
<dbReference type="InterPro" id="IPR000709">
    <property type="entry name" value="Leu_Ile_Val-bd"/>
</dbReference>
<evidence type="ECO:0000313" key="6">
    <source>
        <dbReference type="EMBL" id="BDD86865.1"/>
    </source>
</evidence>
<organism evidence="6 7">
    <name type="scientific">Desulfofustis limnaeus</name>
    <dbReference type="NCBI Taxonomy" id="2740163"/>
    <lineage>
        <taxon>Bacteria</taxon>
        <taxon>Pseudomonadati</taxon>
        <taxon>Thermodesulfobacteriota</taxon>
        <taxon>Desulfobulbia</taxon>
        <taxon>Desulfobulbales</taxon>
        <taxon>Desulfocapsaceae</taxon>
        <taxon>Desulfofustis</taxon>
    </lineage>
</organism>
<keyword evidence="4" id="KW-0029">Amino-acid transport</keyword>
<comment type="similarity">
    <text evidence="1">Belongs to the leucine-binding protein family.</text>
</comment>
<dbReference type="Gene3D" id="3.40.50.2300">
    <property type="match status" value="2"/>
</dbReference>
<feature type="domain" description="Leucine-binding protein" evidence="5">
    <location>
        <begin position="16"/>
        <end position="369"/>
    </location>
</feature>
<evidence type="ECO:0000256" key="4">
    <source>
        <dbReference type="ARBA" id="ARBA00022970"/>
    </source>
</evidence>
<reference evidence="6 7" key="1">
    <citation type="submission" date="2022-01" db="EMBL/GenBank/DDBJ databases">
        <title>Desulfofustis limnae sp. nov., a novel mesophilic sulfate-reducing bacterium isolated from marsh soil.</title>
        <authorList>
            <person name="Watanabe M."/>
            <person name="Takahashi A."/>
            <person name="Kojima H."/>
            <person name="Fukui M."/>
        </authorList>
    </citation>
    <scope>NUCLEOTIDE SEQUENCE [LARGE SCALE GENOMIC DNA]</scope>
    <source>
        <strain evidence="6 7">PPLL</strain>
    </source>
</reference>
<dbReference type="PRINTS" id="PR00337">
    <property type="entry name" value="LEUILEVALBP"/>
</dbReference>
<evidence type="ECO:0000256" key="1">
    <source>
        <dbReference type="ARBA" id="ARBA00010062"/>
    </source>
</evidence>
<protein>
    <submittedName>
        <fullName evidence="6">Branched-chain amino acid ABC transporter substrate-binding protein</fullName>
    </submittedName>
</protein>
<dbReference type="InterPro" id="IPR051010">
    <property type="entry name" value="BCAA_transport"/>
</dbReference>
<dbReference type="PANTHER" id="PTHR30483">
    <property type="entry name" value="LEUCINE-SPECIFIC-BINDING PROTEIN"/>
    <property type="match status" value="1"/>
</dbReference>
<dbReference type="CDD" id="cd06333">
    <property type="entry name" value="PBP1_ABC_RPA1789-like"/>
    <property type="match status" value="1"/>
</dbReference>
<evidence type="ECO:0000256" key="2">
    <source>
        <dbReference type="ARBA" id="ARBA00022448"/>
    </source>
</evidence>
<dbReference type="PANTHER" id="PTHR30483:SF38">
    <property type="entry name" value="BLR7848 PROTEIN"/>
    <property type="match status" value="1"/>
</dbReference>
<dbReference type="Proteomes" id="UP000830055">
    <property type="component" value="Chromosome"/>
</dbReference>
<dbReference type="InterPro" id="IPR028082">
    <property type="entry name" value="Peripla_BP_I"/>
</dbReference>
<name>A0ABM7W7K8_9BACT</name>
<proteinExistence type="inferred from homology"/>
<dbReference type="SUPFAM" id="SSF53822">
    <property type="entry name" value="Periplasmic binding protein-like I"/>
    <property type="match status" value="1"/>
</dbReference>
<evidence type="ECO:0000313" key="7">
    <source>
        <dbReference type="Proteomes" id="UP000830055"/>
    </source>
</evidence>
<accession>A0ABM7W7K8</accession>
<dbReference type="InterPro" id="IPR028081">
    <property type="entry name" value="Leu-bd"/>
</dbReference>
<gene>
    <name evidence="6" type="primary">livK-1_2</name>
    <name evidence="6" type="ORF">DPPLL_12300</name>
</gene>
<keyword evidence="7" id="KW-1185">Reference proteome</keyword>
<evidence type="ECO:0000256" key="3">
    <source>
        <dbReference type="ARBA" id="ARBA00022729"/>
    </source>
</evidence>
<sequence>MCLLLAVAPAAAEEVIKLGALFDLSGRAAFIGTPTKLVAEMVVEKINAEGGINGKKIELVIADTEADPAKTASIVKKFIYKDNVVAIIGPTLTDTGMNVKKVVDEGKTPIFMTVGGDPVIMGGKYGPFEWVFKSPQRSSTAVERLFIYLQEKGLTKVALLSAADGFGKDGEHWMNELGPKYGIEIIARESFGTRDTDMTAQLTKVKNSNPQAIIAWTIGPAGSIIAKNKVQLGIDLPLFQCHGLPDPKYVELAGPASEGDRMPSTKLMVADELPDNDPQKPVVQEFIRLYREKGYDQQFPINTHSGYAWDAIMMVANAIKQVGTDKAALRDAIEATTGYVGVSGIYNITPEDHNGLGVDSMVMVQVKNGAFTLAE</sequence>
<dbReference type="Pfam" id="PF13458">
    <property type="entry name" value="Peripla_BP_6"/>
    <property type="match status" value="1"/>
</dbReference>
<keyword evidence="2" id="KW-0813">Transport</keyword>
<keyword evidence="3" id="KW-0732">Signal</keyword>